<dbReference type="SUPFAM" id="SSF52540">
    <property type="entry name" value="P-loop containing nucleoside triphosphate hydrolases"/>
    <property type="match status" value="1"/>
</dbReference>
<feature type="domain" description="AAA+ ATPase" evidence="1">
    <location>
        <begin position="27"/>
        <end position="306"/>
    </location>
</feature>
<evidence type="ECO:0000313" key="3">
    <source>
        <dbReference type="Proteomes" id="UP000260814"/>
    </source>
</evidence>
<dbReference type="PANTHER" id="PTHR43581:SF2">
    <property type="entry name" value="EXCINUCLEASE ATPASE SUBUNIT"/>
    <property type="match status" value="1"/>
</dbReference>
<dbReference type="InterPro" id="IPR051396">
    <property type="entry name" value="Bact_Antivir_Def_Nuclease"/>
</dbReference>
<name>A0A3E4ZCA6_9BACT</name>
<dbReference type="Gene3D" id="3.40.50.300">
    <property type="entry name" value="P-loop containing nucleotide triphosphate hydrolases"/>
    <property type="match status" value="1"/>
</dbReference>
<dbReference type="AlphaFoldDB" id="A0A3E4ZCA6"/>
<dbReference type="CDD" id="cd00267">
    <property type="entry name" value="ABC_ATPase"/>
    <property type="match status" value="1"/>
</dbReference>
<sequence length="397" mass="45946">MNYFIKNIHVNELFHLKNFDIPIADEQTPHLMITGKNGSGKTVLLNAIANQIQGIKRDPSTFIMLLNSREERLKNFFQSHLTQFGVFENKIRIDFTNIGEFVKDYKNGDIIVAFYQAARKPQMIEPKSPTKPVYYTNIEVKTTITSQFLNFLSDLKIQEALARNENQMEDAEEINQWFIDFGGLLCQIFQDKDLHLKFNYKDYSFRILTEGKEFKFTEVSDGYAAILDIVVDLILKMQTKDSLTRAYQKKGIVLIDEVETHLHLELQKMIMPFLTKVFPNIQFIITTHSPFVLNSLDNAVAFDLEHRETINELTQYSYEALAEGYFGVSSESSYMQMQLERLESLLQKNDLTDSDKYDIRQLVEDLDKVPESVSPNLVGAYMTIKNRYASVLKTVLS</sequence>
<comment type="caution">
    <text evidence="2">The sequence shown here is derived from an EMBL/GenBank/DDBJ whole genome shotgun (WGS) entry which is preliminary data.</text>
</comment>
<dbReference type="PANTHER" id="PTHR43581">
    <property type="entry name" value="ATP/GTP PHOSPHATASE"/>
    <property type="match status" value="1"/>
</dbReference>
<protein>
    <submittedName>
        <fullName evidence="2">DUF2075 domain-containing protein</fullName>
    </submittedName>
</protein>
<dbReference type="Pfam" id="PF13304">
    <property type="entry name" value="AAA_21"/>
    <property type="match status" value="1"/>
</dbReference>
<dbReference type="RefSeq" id="WP_117700964.1">
    <property type="nucleotide sequence ID" value="NZ_JAHYZN010000023.1"/>
</dbReference>
<reference evidence="2 3" key="1">
    <citation type="submission" date="2018-08" db="EMBL/GenBank/DDBJ databases">
        <title>A genome reference for cultivated species of the human gut microbiota.</title>
        <authorList>
            <person name="Zou Y."/>
            <person name="Xue W."/>
            <person name="Luo G."/>
        </authorList>
    </citation>
    <scope>NUCLEOTIDE SEQUENCE [LARGE SCALE GENOMIC DNA]</scope>
    <source>
        <strain evidence="2 3">OM06-2</strain>
    </source>
</reference>
<gene>
    <name evidence="2" type="ORF">DXB87_03820</name>
</gene>
<proteinExistence type="predicted"/>
<dbReference type="EMBL" id="QSTW01000003">
    <property type="protein sequence ID" value="RGM92707.1"/>
    <property type="molecule type" value="Genomic_DNA"/>
</dbReference>
<evidence type="ECO:0000259" key="1">
    <source>
        <dbReference type="SMART" id="SM00382"/>
    </source>
</evidence>
<dbReference type="InterPro" id="IPR027417">
    <property type="entry name" value="P-loop_NTPase"/>
</dbReference>
<dbReference type="GO" id="GO:0005524">
    <property type="term" value="F:ATP binding"/>
    <property type="evidence" value="ECO:0007669"/>
    <property type="project" value="InterPro"/>
</dbReference>
<dbReference type="SMART" id="SM00382">
    <property type="entry name" value="AAA"/>
    <property type="match status" value="1"/>
</dbReference>
<dbReference type="InterPro" id="IPR003959">
    <property type="entry name" value="ATPase_AAA_core"/>
</dbReference>
<organism evidence="2 3">
    <name type="scientific">Phocaeicola plebeius</name>
    <dbReference type="NCBI Taxonomy" id="310297"/>
    <lineage>
        <taxon>Bacteria</taxon>
        <taxon>Pseudomonadati</taxon>
        <taxon>Bacteroidota</taxon>
        <taxon>Bacteroidia</taxon>
        <taxon>Bacteroidales</taxon>
        <taxon>Bacteroidaceae</taxon>
        <taxon>Phocaeicola</taxon>
    </lineage>
</organism>
<accession>A0A3E4ZCA6</accession>
<evidence type="ECO:0000313" key="2">
    <source>
        <dbReference type="EMBL" id="RGM92707.1"/>
    </source>
</evidence>
<dbReference type="InterPro" id="IPR003593">
    <property type="entry name" value="AAA+_ATPase"/>
</dbReference>
<dbReference type="Proteomes" id="UP000260814">
    <property type="component" value="Unassembled WGS sequence"/>
</dbReference>
<dbReference type="GO" id="GO:0016887">
    <property type="term" value="F:ATP hydrolysis activity"/>
    <property type="evidence" value="ECO:0007669"/>
    <property type="project" value="InterPro"/>
</dbReference>